<dbReference type="Pfam" id="PF12937">
    <property type="entry name" value="F-box-like"/>
    <property type="match status" value="1"/>
</dbReference>
<reference evidence="4" key="1">
    <citation type="journal article" date="2013" name="Nature">
        <title>Draft genome of the wheat A-genome progenitor Triticum urartu.</title>
        <authorList>
            <person name="Ling H.Q."/>
            <person name="Zhao S."/>
            <person name="Liu D."/>
            <person name="Wang J."/>
            <person name="Sun H."/>
            <person name="Zhang C."/>
            <person name="Fan H."/>
            <person name="Li D."/>
            <person name="Dong L."/>
            <person name="Tao Y."/>
            <person name="Gao C."/>
            <person name="Wu H."/>
            <person name="Li Y."/>
            <person name="Cui Y."/>
            <person name="Guo X."/>
            <person name="Zheng S."/>
            <person name="Wang B."/>
            <person name="Yu K."/>
            <person name="Liang Q."/>
            <person name="Yang W."/>
            <person name="Lou X."/>
            <person name="Chen J."/>
            <person name="Feng M."/>
            <person name="Jian J."/>
            <person name="Zhang X."/>
            <person name="Luo G."/>
            <person name="Jiang Y."/>
            <person name="Liu J."/>
            <person name="Wang Z."/>
            <person name="Sha Y."/>
            <person name="Zhang B."/>
            <person name="Wu H."/>
            <person name="Tang D."/>
            <person name="Shen Q."/>
            <person name="Xue P."/>
            <person name="Zou S."/>
            <person name="Wang X."/>
            <person name="Liu X."/>
            <person name="Wang F."/>
            <person name="Yang Y."/>
            <person name="An X."/>
            <person name="Dong Z."/>
            <person name="Zhang K."/>
            <person name="Zhang X."/>
            <person name="Luo M.C."/>
            <person name="Dvorak J."/>
            <person name="Tong Y."/>
            <person name="Wang J."/>
            <person name="Yang H."/>
            <person name="Li Z."/>
            <person name="Wang D."/>
            <person name="Zhang A."/>
            <person name="Wang J."/>
        </authorList>
    </citation>
    <scope>NUCLEOTIDE SEQUENCE</scope>
    <source>
        <strain evidence="4">cv. G1812</strain>
    </source>
</reference>
<dbReference type="OrthoDB" id="1924875at2759"/>
<dbReference type="AlphaFoldDB" id="A0A8R7UD47"/>
<accession>A0A8R7UD47</accession>
<evidence type="ECO:0000256" key="1">
    <source>
        <dbReference type="SAM" id="MobiDB-lite"/>
    </source>
</evidence>
<gene>
    <name evidence="3" type="primary">LOC125508282</name>
</gene>
<keyword evidence="4" id="KW-1185">Reference proteome</keyword>
<name>A0A8R7UD47_TRIUA</name>
<dbReference type="SUPFAM" id="SSF81383">
    <property type="entry name" value="F-box domain"/>
    <property type="match status" value="1"/>
</dbReference>
<dbReference type="RefSeq" id="XP_048528900.1">
    <property type="nucleotide sequence ID" value="XM_048672943.1"/>
</dbReference>
<dbReference type="InterPro" id="IPR036047">
    <property type="entry name" value="F-box-like_dom_sf"/>
</dbReference>
<dbReference type="GeneID" id="125508282"/>
<reference evidence="3" key="2">
    <citation type="submission" date="2018-03" db="EMBL/GenBank/DDBJ databases">
        <title>The Triticum urartu genome reveals the dynamic nature of wheat genome evolution.</title>
        <authorList>
            <person name="Ling H."/>
            <person name="Ma B."/>
            <person name="Shi X."/>
            <person name="Liu H."/>
            <person name="Dong L."/>
            <person name="Sun H."/>
            <person name="Cao Y."/>
            <person name="Gao Q."/>
            <person name="Zheng S."/>
            <person name="Li Y."/>
            <person name="Yu Y."/>
            <person name="Du H."/>
            <person name="Qi M."/>
            <person name="Li Y."/>
            <person name="Yu H."/>
            <person name="Cui Y."/>
            <person name="Wang N."/>
            <person name="Chen C."/>
            <person name="Wu H."/>
            <person name="Zhao Y."/>
            <person name="Zhang J."/>
            <person name="Li Y."/>
            <person name="Zhou W."/>
            <person name="Zhang B."/>
            <person name="Hu W."/>
            <person name="Eijk M."/>
            <person name="Tang J."/>
            <person name="Witsenboer H."/>
            <person name="Zhao S."/>
            <person name="Li Z."/>
            <person name="Zhang A."/>
            <person name="Wang D."/>
            <person name="Liang C."/>
        </authorList>
    </citation>
    <scope>NUCLEOTIDE SEQUENCE [LARGE SCALE GENOMIC DNA]</scope>
    <source>
        <strain evidence="3">cv. G1812</strain>
    </source>
</reference>
<organism evidence="3 4">
    <name type="scientific">Triticum urartu</name>
    <name type="common">Red wild einkorn</name>
    <name type="synonym">Crithodium urartu</name>
    <dbReference type="NCBI Taxonomy" id="4572"/>
    <lineage>
        <taxon>Eukaryota</taxon>
        <taxon>Viridiplantae</taxon>
        <taxon>Streptophyta</taxon>
        <taxon>Embryophyta</taxon>
        <taxon>Tracheophyta</taxon>
        <taxon>Spermatophyta</taxon>
        <taxon>Magnoliopsida</taxon>
        <taxon>Liliopsida</taxon>
        <taxon>Poales</taxon>
        <taxon>Poaceae</taxon>
        <taxon>BOP clade</taxon>
        <taxon>Pooideae</taxon>
        <taxon>Triticodae</taxon>
        <taxon>Triticeae</taxon>
        <taxon>Triticinae</taxon>
        <taxon>Triticum</taxon>
    </lineage>
</organism>
<evidence type="ECO:0000313" key="3">
    <source>
        <dbReference type="EnsemblPlants" id="TuG1812G0500001182.01.T01"/>
    </source>
</evidence>
<evidence type="ECO:0000259" key="2">
    <source>
        <dbReference type="Pfam" id="PF12937"/>
    </source>
</evidence>
<evidence type="ECO:0000313" key="4">
    <source>
        <dbReference type="Proteomes" id="UP000015106"/>
    </source>
</evidence>
<proteinExistence type="predicted"/>
<feature type="region of interest" description="Disordered" evidence="1">
    <location>
        <begin position="224"/>
        <end position="245"/>
    </location>
</feature>
<feature type="region of interest" description="Disordered" evidence="1">
    <location>
        <begin position="1"/>
        <end position="21"/>
    </location>
</feature>
<dbReference type="Proteomes" id="UP000015106">
    <property type="component" value="Chromosome 5"/>
</dbReference>
<reference evidence="3" key="3">
    <citation type="submission" date="2022-06" db="UniProtKB">
        <authorList>
            <consortium name="EnsemblPlants"/>
        </authorList>
    </citation>
    <scope>IDENTIFICATION</scope>
</reference>
<dbReference type="InterPro" id="IPR001810">
    <property type="entry name" value="F-box_dom"/>
</dbReference>
<dbReference type="EnsemblPlants" id="TuG1812G0500001182.01.T01">
    <property type="protein sequence ID" value="TuG1812G0500001182.01.T01"/>
    <property type="gene ID" value="TuG1812G0500001182.01"/>
</dbReference>
<protein>
    <recommendedName>
        <fullName evidence="2">F-box domain-containing protein</fullName>
    </recommendedName>
</protein>
<dbReference type="KEGG" id="tua:125508282"/>
<feature type="compositionally biased region" description="Basic residues" evidence="1">
    <location>
        <begin position="229"/>
        <end position="241"/>
    </location>
</feature>
<dbReference type="Gramene" id="TuG1812G0500001182.01.T01">
    <property type="protein sequence ID" value="TuG1812G0500001182.01.T01"/>
    <property type="gene ID" value="TuG1812G0500001182.01"/>
</dbReference>
<sequence length="415" mass="45044">MPPPLKHQHTPISSGILEGNPNPSSCTMATSLVAAAETALEDLPEDALLAILAFLAPADAAAAACTCRALFAAASSPALPLALALRLGLPPPRPSPEACPASVRRLFRSLHRLRRLLGLWRRLPSSHSGSPSLVAFEWAPRATLAASLLAPSKRGLAVSKSPFVTLSVAESGDTVAALGEVPVCVNFVGDNHIVVEAASGEDEEEGMEGGSPPEEMYMHFANRRSPGAGRRRRERQGRRKGGRMEPEHFVRIPDAEPTKARPLQGLWKGVCENKTLEFYIISYDDIGGVTCRRVSENRGQNSGYSPVFWTTDATFLEPPFSEQELDRYSCLEHIQVVTCGHTETWNKAVSRILCINSSFDLVHPHLLAPFDDTSNVEGRIWLYEDGTFGFGFTGSNSIIDLNHVSMDGCIIDTSY</sequence>
<feature type="domain" description="F-box" evidence="2">
    <location>
        <begin position="40"/>
        <end position="79"/>
    </location>
</feature>